<dbReference type="GO" id="GO:0006304">
    <property type="term" value="P:DNA modification"/>
    <property type="evidence" value="ECO:0007669"/>
    <property type="project" value="InterPro"/>
</dbReference>
<dbReference type="AlphaFoldDB" id="A0A6S6SAR6"/>
<dbReference type="EMBL" id="CACVAR010000099">
    <property type="protein sequence ID" value="CAA6802204.1"/>
    <property type="molecule type" value="Genomic_DNA"/>
</dbReference>
<dbReference type="Gene3D" id="3.40.50.150">
    <property type="entry name" value="Vaccinia Virus protein VP39"/>
    <property type="match status" value="1"/>
</dbReference>
<comment type="catalytic activity">
    <reaction evidence="5">
        <text>a 2'-deoxyadenosine in DNA + S-adenosyl-L-methionine = an N(6)-methyl-2'-deoxyadenosine in DNA + S-adenosyl-L-homocysteine + H(+)</text>
        <dbReference type="Rhea" id="RHEA:15197"/>
        <dbReference type="Rhea" id="RHEA-COMP:12418"/>
        <dbReference type="Rhea" id="RHEA-COMP:12419"/>
        <dbReference type="ChEBI" id="CHEBI:15378"/>
        <dbReference type="ChEBI" id="CHEBI:57856"/>
        <dbReference type="ChEBI" id="CHEBI:59789"/>
        <dbReference type="ChEBI" id="CHEBI:90615"/>
        <dbReference type="ChEBI" id="CHEBI:90616"/>
        <dbReference type="EC" id="2.1.1.72"/>
    </reaction>
</comment>
<dbReference type="GO" id="GO:0032259">
    <property type="term" value="P:methylation"/>
    <property type="evidence" value="ECO:0007669"/>
    <property type="project" value="UniProtKB-KW"/>
</dbReference>
<evidence type="ECO:0000259" key="6">
    <source>
        <dbReference type="Pfam" id="PF07669"/>
    </source>
</evidence>
<proteinExistence type="predicted"/>
<dbReference type="PANTHER" id="PTHR33841">
    <property type="entry name" value="DNA METHYLTRANSFERASE YEEA-RELATED"/>
    <property type="match status" value="1"/>
</dbReference>
<gene>
    <name evidence="7" type="ORF">HELGO_WM33792</name>
</gene>
<dbReference type="InterPro" id="IPR050953">
    <property type="entry name" value="N4_N6_ade-DNA_methylase"/>
</dbReference>
<reference evidence="7" key="1">
    <citation type="submission" date="2020-01" db="EMBL/GenBank/DDBJ databases">
        <authorList>
            <person name="Meier V. D."/>
            <person name="Meier V D."/>
        </authorList>
    </citation>
    <scope>NUCLEOTIDE SEQUENCE</scope>
    <source>
        <strain evidence="7">HLG_WM_MAG_03</strain>
    </source>
</reference>
<sequence length="1026" mass="118983">MSSIYELLQFTNVKDASKQEKSLNIDKTHYSGDFPTVFFKEVEDFNQETLKEIAQIHHNLWNYKKVLFLYVTTKTEIRIYNCSSSPFNYKKEKTDIKNELEKLELARSDISDRDTLDTLFEIFSASAIDSGSIWTRKNNFTEKIKLNKRVDSFLIESLVKTAKRLEVEGLDLEIVHSLIMRSLFIMYLEDKGATPESFYDNEKQNAHSYFDLLDDKDATYSFFEKIKDNFNGNVFPVTKNEEEQVEKSHLLLIKKCFTNGDIDAETLFTDWRIFKFDIIQIELLSEIYEKFLGELQKETGSYYTPPALVELILNEVLPIKNNETEYNLKILDPTCGSGIFLVEAYKRIVQRWKNAHSHKELDFKILKSLMVNNIYGVELNAKSIKVASFSLYLSLLDFLNPKNLWHLNGEKFPYLINDKEDETINFQGLNLFRADTIADNTGFEKEYDLIVGNPPYGKTKIPSNIKAYCKQYNFSQEFVIPFIHKSTLLAPKGKIALLATTKLLTNTSGTSQNFRKWLFNENYVEKVYNLSILRKAPKNFGGGLFSSAVVPASVFFFQKEAPKKVSKTIEYWAPKTYIKNHIAEGVLIDSSDIKYLPRDECQKPDSKIWKIAQWGTLNDFFILNNFLSQDKNFLDYLDDNGIDKKNRGVGFQPLGKSKSSVKNSSFISKLDFLDTKNITRYYTNRNLTGNINDAIKSEVAKEVYTKYYKTDILNMPQVDVFRRLGNTITFKAPHVLIKKGFSKNKFCATYLDYDSTFTSKTLGLRSDNSDILKLITSYLNSKFSVYFLFLTSSSWGIEREEVKPNELYLLPYINKNISVKKIVKIYNEIESSIKTIMPLEVNNISIYESKIDRIISEGFDISVQEQIFIDDTVKYSIDLLHKGDKSIAVKPLDTISPETILYAKTLCKELNEILNDSNMKLVSKVYNTSYYNPLSLIRFQFVDKDENLKEIEFLSADSEFDNSLSKLNEFTLSEYSKSIYVQKNIIYYDDDKIYMIKPNQKRFWTQSQSIEDAQKITLEIMSMPDE</sequence>
<dbReference type="InterPro" id="IPR011639">
    <property type="entry name" value="MethylTrfase_TaqI-like_dom"/>
</dbReference>
<organism evidence="7">
    <name type="scientific">uncultured Sulfurovum sp</name>
    <dbReference type="NCBI Taxonomy" id="269237"/>
    <lineage>
        <taxon>Bacteria</taxon>
        <taxon>Pseudomonadati</taxon>
        <taxon>Campylobacterota</taxon>
        <taxon>Epsilonproteobacteria</taxon>
        <taxon>Campylobacterales</taxon>
        <taxon>Sulfurovaceae</taxon>
        <taxon>Sulfurovum</taxon>
        <taxon>environmental samples</taxon>
    </lineage>
</organism>
<dbReference type="EC" id="2.1.1.72" evidence="1"/>
<dbReference type="InterPro" id="IPR029063">
    <property type="entry name" value="SAM-dependent_MTases_sf"/>
</dbReference>
<dbReference type="GO" id="GO:0009007">
    <property type="term" value="F:site-specific DNA-methyltransferase (adenine-specific) activity"/>
    <property type="evidence" value="ECO:0007669"/>
    <property type="project" value="UniProtKB-EC"/>
</dbReference>
<name>A0A6S6SAR6_9BACT</name>
<dbReference type="PANTHER" id="PTHR33841:SF1">
    <property type="entry name" value="DNA METHYLTRANSFERASE A"/>
    <property type="match status" value="1"/>
</dbReference>
<dbReference type="Pfam" id="PF07669">
    <property type="entry name" value="Eco57I"/>
    <property type="match status" value="1"/>
</dbReference>
<dbReference type="PRINTS" id="PR00507">
    <property type="entry name" value="N12N6MTFRASE"/>
</dbReference>
<evidence type="ECO:0000313" key="7">
    <source>
        <dbReference type="EMBL" id="CAA6802204.1"/>
    </source>
</evidence>
<dbReference type="SUPFAM" id="SSF53335">
    <property type="entry name" value="S-adenosyl-L-methionine-dependent methyltransferases"/>
    <property type="match status" value="1"/>
</dbReference>
<dbReference type="GO" id="GO:0003676">
    <property type="term" value="F:nucleic acid binding"/>
    <property type="evidence" value="ECO:0007669"/>
    <property type="project" value="InterPro"/>
</dbReference>
<evidence type="ECO:0000256" key="3">
    <source>
        <dbReference type="ARBA" id="ARBA00022679"/>
    </source>
</evidence>
<dbReference type="PROSITE" id="PS00092">
    <property type="entry name" value="N6_MTASE"/>
    <property type="match status" value="1"/>
</dbReference>
<evidence type="ECO:0000256" key="2">
    <source>
        <dbReference type="ARBA" id="ARBA00022603"/>
    </source>
</evidence>
<evidence type="ECO:0000256" key="4">
    <source>
        <dbReference type="ARBA" id="ARBA00022691"/>
    </source>
</evidence>
<keyword evidence="2 7" id="KW-0489">Methyltransferase</keyword>
<keyword evidence="4" id="KW-0949">S-adenosyl-L-methionine</keyword>
<dbReference type="InterPro" id="IPR002052">
    <property type="entry name" value="DNA_methylase_N6_adenine_CS"/>
</dbReference>
<protein>
    <recommendedName>
        <fullName evidence="1">site-specific DNA-methyltransferase (adenine-specific)</fullName>
        <ecNumber evidence="1">2.1.1.72</ecNumber>
    </recommendedName>
</protein>
<feature type="domain" description="Type II methyltransferase M.TaqI-like" evidence="6">
    <location>
        <begin position="372"/>
        <end position="530"/>
    </location>
</feature>
<keyword evidence="3 7" id="KW-0808">Transferase</keyword>
<accession>A0A6S6SAR6</accession>
<evidence type="ECO:0000256" key="1">
    <source>
        <dbReference type="ARBA" id="ARBA00011900"/>
    </source>
</evidence>
<evidence type="ECO:0000256" key="5">
    <source>
        <dbReference type="ARBA" id="ARBA00047942"/>
    </source>
</evidence>